<keyword evidence="4 8" id="KW-0472">Membrane</keyword>
<evidence type="ECO:0000256" key="4">
    <source>
        <dbReference type="ARBA" id="ARBA00023136"/>
    </source>
</evidence>
<evidence type="ECO:0000313" key="9">
    <source>
        <dbReference type="EMBL" id="AHH07699.1"/>
    </source>
</evidence>
<dbReference type="RefSeq" id="WP_025401541.1">
    <property type="nucleotide sequence ID" value="NZ_CP004331.1"/>
</dbReference>
<dbReference type="GO" id="GO:0009279">
    <property type="term" value="C:cell outer membrane"/>
    <property type="evidence" value="ECO:0007669"/>
    <property type="project" value="UniProtKB-SubCell"/>
</dbReference>
<gene>
    <name evidence="9" type="ORF">BCD_1633</name>
</gene>
<keyword evidence="7 8" id="KW-0449">Lipoprotein</keyword>
<accession>W5SKK6</accession>
<sequence>MVVMVMGCNSGGVKGEGTGGEGRGAKSLSEVLLEVGRSAENVFYSFLELVSGSLRFTVKATTKKNEVGDYFDSLGKKLEIASGELEKVAEKASADVDKEGILNKGIRAAVDTAKTTLSTLKGHLKSLKGIGDDNVVGEAASNTKGVASAELELKKAYKALKGIVDTSVEKGVEKPKAGDVAVKVSNADNKDGVKILSTNEAATVNDASKAALILASVSGEEMLSSIVNSQEGDQELVAAANANTTAISFAKGGQADHLAGADTPKAAAVAGGIALRSLIKTGKLAAGGNSGAQGGKEEVQGVGITAINKLLVVVEDVINKTVKNVLGKTKEKIDEVRSGKGIVNL</sequence>
<dbReference type="InterPro" id="IPR000680">
    <property type="entry name" value="Borrelia_lipo"/>
</dbReference>
<evidence type="ECO:0000256" key="5">
    <source>
        <dbReference type="ARBA" id="ARBA00023139"/>
    </source>
</evidence>
<comment type="function">
    <text evidence="1 8">The Vlp and Vsp proteins are antigenically distinct proteins, only one vlp or vsp gene is transcriptionally active at any one time. Switching between these genes is a mechanism of host immune response evasion.</text>
</comment>
<evidence type="ECO:0000256" key="6">
    <source>
        <dbReference type="ARBA" id="ARBA00023237"/>
    </source>
</evidence>
<keyword evidence="9" id="KW-0614">Plasmid</keyword>
<organism evidence="9">
    <name type="scientific">Borrelia crocidurae DOU</name>
    <dbReference type="NCBI Taxonomy" id="1293575"/>
    <lineage>
        <taxon>Bacteria</taxon>
        <taxon>Pseudomonadati</taxon>
        <taxon>Spirochaetota</taxon>
        <taxon>Spirochaetia</taxon>
        <taxon>Spirochaetales</taxon>
        <taxon>Borreliaceae</taxon>
        <taxon>Borrelia</taxon>
    </lineage>
</organism>
<evidence type="ECO:0000256" key="7">
    <source>
        <dbReference type="ARBA" id="ARBA00023288"/>
    </source>
</evidence>
<evidence type="ECO:0000256" key="3">
    <source>
        <dbReference type="ARBA" id="ARBA00022729"/>
    </source>
</evidence>
<dbReference type="AlphaFoldDB" id="W5SKK6"/>
<protein>
    <recommendedName>
        <fullName evidence="8">Variable large protein</fullName>
    </recommendedName>
</protein>
<dbReference type="SUPFAM" id="SSF74748">
    <property type="entry name" value="Variable surface antigen VlsE"/>
    <property type="match status" value="1"/>
</dbReference>
<evidence type="ECO:0000256" key="8">
    <source>
        <dbReference type="RuleBase" id="RU363105"/>
    </source>
</evidence>
<keyword evidence="6 8" id="KW-0998">Cell outer membrane</keyword>
<evidence type="ECO:0000256" key="2">
    <source>
        <dbReference type="ARBA" id="ARBA00004459"/>
    </source>
</evidence>
<comment type="subcellular location">
    <subcellularLocation>
        <location evidence="2 8">Cell outer membrane</location>
        <topology evidence="2 8">Lipid-anchor</topology>
    </subcellularLocation>
</comment>
<reference evidence="9" key="1">
    <citation type="submission" date="2013-02" db="EMBL/GenBank/DDBJ databases">
        <title>Comparative genomics of Borrelia species.</title>
        <authorList>
            <person name="Schwan T.G."/>
            <person name="Raffel S.J."/>
            <person name="Porcella S.F."/>
        </authorList>
    </citation>
    <scope>NUCLEOTIDE SEQUENCE</scope>
    <source>
        <strain evidence="9">DOU</strain>
        <plasmid evidence="9">unnamed</plasmid>
    </source>
</reference>
<dbReference type="HOGENOM" id="CLU_054711_2_0_12"/>
<name>W5SKK6_9SPIR</name>
<proteinExistence type="predicted"/>
<evidence type="ECO:0000256" key="1">
    <source>
        <dbReference type="ARBA" id="ARBA00003932"/>
    </source>
</evidence>
<keyword evidence="3" id="KW-0732">Signal</keyword>
<dbReference type="EMBL" id="CP004331">
    <property type="protein sequence ID" value="AHH07699.1"/>
    <property type="molecule type" value="Genomic_DNA"/>
</dbReference>
<keyword evidence="5 8" id="KW-0564">Palmitate</keyword>
<geneLocation type="plasmid" evidence="9">
    <name>unnamed</name>
</geneLocation>
<dbReference type="Pfam" id="PF00921">
    <property type="entry name" value="Lipoprotein_2"/>
    <property type="match status" value="1"/>
</dbReference>